<reference evidence="1 2" key="1">
    <citation type="journal article" date="2007" name="PLoS Genet.">
        <title>Patterns and implications of gene gain and loss in the evolution of Prochlorococcus.</title>
        <authorList>
            <person name="Kettler G.C."/>
            <person name="Martiny A.C."/>
            <person name="Huang K."/>
            <person name="Zucker J."/>
            <person name="Coleman M.L."/>
            <person name="Rodrigue S."/>
            <person name="Chen F."/>
            <person name="Lapidus A."/>
            <person name="Ferriera S."/>
            <person name="Johnson J."/>
            <person name="Steglich C."/>
            <person name="Church G.M."/>
            <person name="Richardson P."/>
            <person name="Chisholm S.W."/>
        </authorList>
    </citation>
    <scope>NUCLEOTIDE SEQUENCE [LARGE SCALE GENOMIC DNA]</scope>
    <source>
        <strain evidence="1 2">MIT 9303</strain>
    </source>
</reference>
<dbReference type="EMBL" id="CP000554">
    <property type="protein sequence ID" value="ABM77805.1"/>
    <property type="molecule type" value="Genomic_DNA"/>
</dbReference>
<name>A2C8J5_PROM3</name>
<sequence length="53" mass="6187">MFIISNNQILVFRQKLKDESFSCSWLDRVRHLYLSAYSLLTNQLAKGAQPLQT</sequence>
<dbReference type="STRING" id="59922.P9303_10561"/>
<accession>A2C8J5</accession>
<protein>
    <submittedName>
        <fullName evidence="1">Uncharacterized protein</fullName>
    </submittedName>
</protein>
<gene>
    <name evidence="1" type="ordered locus">P9303_10561</name>
</gene>
<dbReference type="AlphaFoldDB" id="A2C8J5"/>
<dbReference type="Proteomes" id="UP000002274">
    <property type="component" value="Chromosome"/>
</dbReference>
<organism evidence="1 2">
    <name type="scientific">Prochlorococcus marinus (strain MIT 9303)</name>
    <dbReference type="NCBI Taxonomy" id="59922"/>
    <lineage>
        <taxon>Bacteria</taxon>
        <taxon>Bacillati</taxon>
        <taxon>Cyanobacteriota</taxon>
        <taxon>Cyanophyceae</taxon>
        <taxon>Synechococcales</taxon>
        <taxon>Prochlorococcaceae</taxon>
        <taxon>Prochlorococcus</taxon>
    </lineage>
</organism>
<dbReference type="KEGG" id="pmf:P9303_10561"/>
<evidence type="ECO:0000313" key="1">
    <source>
        <dbReference type="EMBL" id="ABM77805.1"/>
    </source>
</evidence>
<dbReference type="HOGENOM" id="CLU_3065002_0_0_3"/>
<proteinExistence type="predicted"/>
<evidence type="ECO:0000313" key="2">
    <source>
        <dbReference type="Proteomes" id="UP000002274"/>
    </source>
</evidence>